<evidence type="ECO:0000256" key="1">
    <source>
        <dbReference type="SAM" id="Phobius"/>
    </source>
</evidence>
<reference evidence="2" key="1">
    <citation type="journal article" date="2014" name="Front. Microbiol.">
        <title>High frequency of phylogenetically diverse reductive dehalogenase-homologous genes in deep subseafloor sedimentary metagenomes.</title>
        <authorList>
            <person name="Kawai M."/>
            <person name="Futagami T."/>
            <person name="Toyoda A."/>
            <person name="Takaki Y."/>
            <person name="Nishi S."/>
            <person name="Hori S."/>
            <person name="Arai W."/>
            <person name="Tsubouchi T."/>
            <person name="Morono Y."/>
            <person name="Uchiyama I."/>
            <person name="Ito T."/>
            <person name="Fujiyama A."/>
            <person name="Inagaki F."/>
            <person name="Takami H."/>
        </authorList>
    </citation>
    <scope>NUCLEOTIDE SEQUENCE</scope>
    <source>
        <strain evidence="2">Expedition CK06-06</strain>
    </source>
</reference>
<accession>X1EQ88</accession>
<proteinExistence type="predicted"/>
<evidence type="ECO:0000313" key="2">
    <source>
        <dbReference type="EMBL" id="GAH34757.1"/>
    </source>
</evidence>
<evidence type="ECO:0008006" key="3">
    <source>
        <dbReference type="Google" id="ProtNLM"/>
    </source>
</evidence>
<keyword evidence="1" id="KW-1133">Transmembrane helix</keyword>
<keyword evidence="1" id="KW-0472">Membrane</keyword>
<organism evidence="2">
    <name type="scientific">marine sediment metagenome</name>
    <dbReference type="NCBI Taxonomy" id="412755"/>
    <lineage>
        <taxon>unclassified sequences</taxon>
        <taxon>metagenomes</taxon>
        <taxon>ecological metagenomes</taxon>
    </lineage>
</organism>
<feature type="non-terminal residue" evidence="2">
    <location>
        <position position="1"/>
    </location>
</feature>
<protein>
    <recommendedName>
        <fullName evidence="3">Zinc-ribbon domain-containing protein</fullName>
    </recommendedName>
</protein>
<keyword evidence="1" id="KW-0812">Transmembrane</keyword>
<name>X1EQ88_9ZZZZ</name>
<gene>
    <name evidence="2" type="ORF">S03H2_15629</name>
</gene>
<comment type="caution">
    <text evidence="2">The sequence shown here is derived from an EMBL/GenBank/DDBJ whole genome shotgun (WGS) entry which is preliminary data.</text>
</comment>
<feature type="transmembrane region" description="Helical" evidence="1">
    <location>
        <begin position="139"/>
        <end position="162"/>
    </location>
</feature>
<dbReference type="AlphaFoldDB" id="X1EQ88"/>
<dbReference type="EMBL" id="BARU01007957">
    <property type="protein sequence ID" value="GAH34757.1"/>
    <property type="molecule type" value="Genomic_DNA"/>
</dbReference>
<sequence>ILIIISLIPLIFSTTLPYVLAKRLSLNILSSTEHIYGFEPKLYVISLQKGNLYTINALSSGSWDMDITIKISDTPYILAGQIVDEISNNGDIMNFVASRTGDHYIQINSKSGSGYFYIRIDNGITNPATGPLRKFSSSLYLLVLILPSVIILLVGIGISLISRKRSKSILIKKSFTSEVRQKEKEEGYFCPFCGSKIESFLQICPKCGSSQK</sequence>